<evidence type="ECO:0000313" key="2">
    <source>
        <dbReference type="Proteomes" id="UP001219934"/>
    </source>
</evidence>
<gene>
    <name evidence="1" type="ORF">JOQ06_015714</name>
</gene>
<accession>A0AAD6FBY7</accession>
<sequence length="67" mass="7767">MPTEEAHWPPQPRSQQLFCFFPHVALPEKHERPLIGSCGRPATLPYLTRRTQQRTTPGYYISSESLE</sequence>
<name>A0AAD6FBY7_9TELE</name>
<dbReference type="AlphaFoldDB" id="A0AAD6FBY7"/>
<dbReference type="EMBL" id="JAPTMU010000018">
    <property type="protein sequence ID" value="KAJ4927913.1"/>
    <property type="molecule type" value="Genomic_DNA"/>
</dbReference>
<organism evidence="1 2">
    <name type="scientific">Pogonophryne albipinna</name>
    <dbReference type="NCBI Taxonomy" id="1090488"/>
    <lineage>
        <taxon>Eukaryota</taxon>
        <taxon>Metazoa</taxon>
        <taxon>Chordata</taxon>
        <taxon>Craniata</taxon>
        <taxon>Vertebrata</taxon>
        <taxon>Euteleostomi</taxon>
        <taxon>Actinopterygii</taxon>
        <taxon>Neopterygii</taxon>
        <taxon>Teleostei</taxon>
        <taxon>Neoteleostei</taxon>
        <taxon>Acanthomorphata</taxon>
        <taxon>Eupercaria</taxon>
        <taxon>Perciformes</taxon>
        <taxon>Notothenioidei</taxon>
        <taxon>Pogonophryne</taxon>
    </lineage>
</organism>
<dbReference type="Proteomes" id="UP001219934">
    <property type="component" value="Unassembled WGS sequence"/>
</dbReference>
<protein>
    <submittedName>
        <fullName evidence="1">Uncharacterized protein</fullName>
    </submittedName>
</protein>
<reference evidence="1" key="1">
    <citation type="submission" date="2022-11" db="EMBL/GenBank/DDBJ databases">
        <title>Chromosome-level genome of Pogonophryne albipinna.</title>
        <authorList>
            <person name="Jo E."/>
        </authorList>
    </citation>
    <scope>NUCLEOTIDE SEQUENCE</scope>
    <source>
        <strain evidence="1">SGF0006</strain>
        <tissue evidence="1">Muscle</tissue>
    </source>
</reference>
<evidence type="ECO:0000313" key="1">
    <source>
        <dbReference type="EMBL" id="KAJ4927913.1"/>
    </source>
</evidence>
<proteinExistence type="predicted"/>
<keyword evidence="2" id="KW-1185">Reference proteome</keyword>
<comment type="caution">
    <text evidence="1">The sequence shown here is derived from an EMBL/GenBank/DDBJ whole genome shotgun (WGS) entry which is preliminary data.</text>
</comment>